<feature type="compositionally biased region" description="Polar residues" evidence="2">
    <location>
        <begin position="14"/>
        <end position="33"/>
    </location>
</feature>
<dbReference type="InterPro" id="IPR035994">
    <property type="entry name" value="Nucleoside_phosphorylase_sf"/>
</dbReference>
<evidence type="ECO:0000313" key="5">
    <source>
        <dbReference type="Proteomes" id="UP000283090"/>
    </source>
</evidence>
<keyword evidence="1" id="KW-0175">Coiled coil</keyword>
<evidence type="ECO:0000259" key="3">
    <source>
        <dbReference type="Pfam" id="PF09458"/>
    </source>
</evidence>
<accession>A0A437A2S9</accession>
<reference evidence="4 5" key="1">
    <citation type="submission" date="2019-01" db="EMBL/GenBank/DDBJ databases">
        <title>Intercellular communication is required for trap formation in the nematode-trapping fungus Duddingtonia flagrans.</title>
        <authorList>
            <person name="Youssar L."/>
            <person name="Wernet V."/>
            <person name="Hensel N."/>
            <person name="Hildebrandt H.-G."/>
            <person name="Fischer R."/>
        </authorList>
    </citation>
    <scope>NUCLEOTIDE SEQUENCE [LARGE SCALE GENOMIC DNA]</scope>
    <source>
        <strain evidence="4 5">CBS H-5679</strain>
    </source>
</reference>
<dbReference type="GO" id="GO:0003824">
    <property type="term" value="F:catalytic activity"/>
    <property type="evidence" value="ECO:0007669"/>
    <property type="project" value="InterPro"/>
</dbReference>
<dbReference type="Proteomes" id="UP000283090">
    <property type="component" value="Unassembled WGS sequence"/>
</dbReference>
<gene>
    <name evidence="4" type="ORF">DFL_003754</name>
</gene>
<dbReference type="Gene3D" id="2.60.40.2080">
    <property type="match status" value="1"/>
</dbReference>
<dbReference type="Gene3D" id="3.40.50.1580">
    <property type="entry name" value="Nucleoside phosphorylase domain"/>
    <property type="match status" value="1"/>
</dbReference>
<dbReference type="AlphaFoldDB" id="A0A437A2S9"/>
<evidence type="ECO:0000256" key="1">
    <source>
        <dbReference type="SAM" id="Coils"/>
    </source>
</evidence>
<dbReference type="GO" id="GO:0030246">
    <property type="term" value="F:carbohydrate binding"/>
    <property type="evidence" value="ECO:0007669"/>
    <property type="project" value="InterPro"/>
</dbReference>
<dbReference type="InterPro" id="IPR037221">
    <property type="entry name" value="H-type_lectin_dom_sf"/>
</dbReference>
<dbReference type="STRING" id="97331.A0A437A2S9"/>
<dbReference type="SUPFAM" id="SSF141086">
    <property type="entry name" value="Agglutinin HPA-like"/>
    <property type="match status" value="1"/>
</dbReference>
<dbReference type="GeneID" id="93586065"/>
<dbReference type="EMBL" id="SAEB01000006">
    <property type="protein sequence ID" value="RVD85432.1"/>
    <property type="molecule type" value="Genomic_DNA"/>
</dbReference>
<evidence type="ECO:0000313" key="4">
    <source>
        <dbReference type="EMBL" id="RVD85432.1"/>
    </source>
</evidence>
<dbReference type="VEuPathDB" id="FungiDB:DFL_003754"/>
<feature type="coiled-coil region" evidence="1">
    <location>
        <begin position="177"/>
        <end position="204"/>
    </location>
</feature>
<sequence>MATNRDWAAKYDINPSSAADATQRPQSGSGHETNINSLRRLSYDAYTVGWTAVLNTELETSRLLLDEEHELLPSGEKDSNNYILGRMGMHNVAIAFPGSGADTYAAEMMENMLRTFRNIRFGLLVGVGGGAPVGFIVWQPYAAVAAAAYAKDLLRVAKPNEVAALPTVVDIFTTASKPSLEDQVAELELQLKQLRSELSELANKPAPEPPKEIQFESGKWMSVYEPPKVLEHRITFTKKYTSVPVVIASISSGDLDKAGNFRLNVEVKSVDLEGFELKVMTWGDTKVYSVGVQWAAFGN</sequence>
<protein>
    <recommendedName>
        <fullName evidence="3">H-type lectin domain-containing protein</fullName>
    </recommendedName>
</protein>
<feature type="region of interest" description="Disordered" evidence="2">
    <location>
        <begin position="13"/>
        <end position="33"/>
    </location>
</feature>
<dbReference type="PANTHER" id="PTHR46082:SF11">
    <property type="entry name" value="AAA+ ATPASE DOMAIN-CONTAINING PROTEIN-RELATED"/>
    <property type="match status" value="1"/>
</dbReference>
<dbReference type="OrthoDB" id="1577640at2759"/>
<proteinExistence type="predicted"/>
<dbReference type="GO" id="GO:0009116">
    <property type="term" value="P:nucleoside metabolic process"/>
    <property type="evidence" value="ECO:0007669"/>
    <property type="project" value="InterPro"/>
</dbReference>
<dbReference type="Pfam" id="PF09458">
    <property type="entry name" value="H_lectin"/>
    <property type="match status" value="1"/>
</dbReference>
<dbReference type="PANTHER" id="PTHR46082">
    <property type="entry name" value="ATP/GTP-BINDING PROTEIN-RELATED"/>
    <property type="match status" value="1"/>
</dbReference>
<name>A0A437A2S9_ARTFL</name>
<dbReference type="GO" id="GO:0007155">
    <property type="term" value="P:cell adhesion"/>
    <property type="evidence" value="ECO:0007669"/>
    <property type="project" value="InterPro"/>
</dbReference>
<evidence type="ECO:0000256" key="2">
    <source>
        <dbReference type="SAM" id="MobiDB-lite"/>
    </source>
</evidence>
<dbReference type="InterPro" id="IPR019019">
    <property type="entry name" value="H-type_lectin_domain"/>
</dbReference>
<dbReference type="RefSeq" id="XP_067490976.1">
    <property type="nucleotide sequence ID" value="XM_067632737.1"/>
</dbReference>
<dbReference type="InterPro" id="IPR053137">
    <property type="entry name" value="NLR-like"/>
</dbReference>
<organism evidence="4 5">
    <name type="scientific">Arthrobotrys flagrans</name>
    <name type="common">Nematode-trapping fungus</name>
    <name type="synonym">Trichothecium flagrans</name>
    <dbReference type="NCBI Taxonomy" id="97331"/>
    <lineage>
        <taxon>Eukaryota</taxon>
        <taxon>Fungi</taxon>
        <taxon>Dikarya</taxon>
        <taxon>Ascomycota</taxon>
        <taxon>Pezizomycotina</taxon>
        <taxon>Orbiliomycetes</taxon>
        <taxon>Orbiliales</taxon>
        <taxon>Orbiliaceae</taxon>
        <taxon>Arthrobotrys</taxon>
    </lineage>
</organism>
<feature type="domain" description="H-type lectin" evidence="3">
    <location>
        <begin position="232"/>
        <end position="297"/>
    </location>
</feature>
<dbReference type="CDD" id="cd14686">
    <property type="entry name" value="bZIP"/>
    <property type="match status" value="1"/>
</dbReference>
<keyword evidence="5" id="KW-1185">Reference proteome</keyword>
<comment type="caution">
    <text evidence="4">The sequence shown here is derived from an EMBL/GenBank/DDBJ whole genome shotgun (WGS) entry which is preliminary data.</text>
</comment>